<dbReference type="AlphaFoldDB" id="A0A160VAT6"/>
<gene>
    <name evidence="1" type="ORF">MGWOODY_Clf2809</name>
</gene>
<name>A0A160VAT6_9ZZZZ</name>
<dbReference type="InterPro" id="IPR014710">
    <property type="entry name" value="RmlC-like_jellyroll"/>
</dbReference>
<reference evidence="1" key="1">
    <citation type="submission" date="2015-10" db="EMBL/GenBank/DDBJ databases">
        <authorList>
            <person name="Gilbert D.G."/>
        </authorList>
    </citation>
    <scope>NUCLEOTIDE SEQUENCE</scope>
</reference>
<accession>A0A160VAT6</accession>
<dbReference type="Gene3D" id="2.60.120.10">
    <property type="entry name" value="Jelly Rolls"/>
    <property type="match status" value="1"/>
</dbReference>
<dbReference type="SUPFAM" id="SSF51182">
    <property type="entry name" value="RmlC-like cupins"/>
    <property type="match status" value="1"/>
</dbReference>
<sequence length="117" mass="12946">MLITRVYTGHDGQTHFQDLETDNHPAIDSLSKVTSIRFRIGEPGNFSDWHQESQRNYIITLSGEGELGIGDGTTRRFGPGQVMLVEDLTGKGHTTRVTSTEPRITIAIPLENQSTGH</sequence>
<dbReference type="InterPro" id="IPR011051">
    <property type="entry name" value="RmlC_Cupin_sf"/>
</dbReference>
<proteinExistence type="predicted"/>
<organism evidence="1">
    <name type="scientific">hydrothermal vent metagenome</name>
    <dbReference type="NCBI Taxonomy" id="652676"/>
    <lineage>
        <taxon>unclassified sequences</taxon>
        <taxon>metagenomes</taxon>
        <taxon>ecological metagenomes</taxon>
    </lineage>
</organism>
<dbReference type="EMBL" id="FAXA01000386">
    <property type="protein sequence ID" value="CUV03262.1"/>
    <property type="molecule type" value="Genomic_DNA"/>
</dbReference>
<protein>
    <submittedName>
        <fullName evidence="1">Bll0285 protein</fullName>
    </submittedName>
</protein>
<evidence type="ECO:0000313" key="1">
    <source>
        <dbReference type="EMBL" id="CUV03262.1"/>
    </source>
</evidence>